<dbReference type="GO" id="GO:0008413">
    <property type="term" value="F:8-oxo-7,8-dihydroguanosine triphosphate pyrophosphatase activity"/>
    <property type="evidence" value="ECO:0007669"/>
    <property type="project" value="UniProtKB-EC"/>
</dbReference>
<sequence>MSEPTLPVLAAGAVCWRIVDGKARVLLVHRGDRGDVSLPKGKLDPGETLPQTAVREIAEETGLAITLGAPLGTVEYTLPNGREKIVYYWSSEIADDAVSTFKANAEIAAVEWVTIERARKKLSYAHDLDVIDRFEQRLQTGRARTFAIIALRHGTTVPPSMWDGPDSTRPLMQRGVDQSLSIAPAIAAYAPAKLVSSTAARCLATIAPLAGALDLPVKESKAISQDAWENGTGNVEKVVAKRIAKGVTAVLCSHGPVLPEIILEIARVTHTPSDSALRRAAELSTGEYAVIHIARESVTPRIVAVESHGPALG</sequence>
<evidence type="ECO:0000256" key="1">
    <source>
        <dbReference type="ARBA" id="ARBA00022801"/>
    </source>
</evidence>
<dbReference type="Proteomes" id="UP001549257">
    <property type="component" value="Unassembled WGS sequence"/>
</dbReference>
<keyword evidence="1 3" id="KW-0378">Hydrolase</keyword>
<dbReference type="PROSITE" id="PS00893">
    <property type="entry name" value="NUDIX_BOX"/>
    <property type="match status" value="1"/>
</dbReference>
<feature type="domain" description="Nudix hydrolase" evidence="2">
    <location>
        <begin position="8"/>
        <end position="136"/>
    </location>
</feature>
<dbReference type="InterPro" id="IPR000086">
    <property type="entry name" value="NUDIX_hydrolase_dom"/>
</dbReference>
<dbReference type="PANTHER" id="PTHR21340">
    <property type="entry name" value="DIADENOSINE 5,5-P1,P4-TETRAPHOSPHATE PYROPHOSPHOHYDROLASE MUTT"/>
    <property type="match status" value="1"/>
</dbReference>
<dbReference type="SUPFAM" id="SSF55811">
    <property type="entry name" value="Nudix"/>
    <property type="match status" value="1"/>
</dbReference>
<evidence type="ECO:0000313" key="4">
    <source>
        <dbReference type="Proteomes" id="UP001549257"/>
    </source>
</evidence>
<dbReference type="RefSeq" id="WP_354024812.1">
    <property type="nucleotide sequence ID" value="NZ_JBEPSJ010000002.1"/>
</dbReference>
<comment type="caution">
    <text evidence="3">The sequence shown here is derived from an EMBL/GenBank/DDBJ whole genome shotgun (WGS) entry which is preliminary data.</text>
</comment>
<dbReference type="EC" id="3.6.1.69" evidence="3"/>
<reference evidence="3 4" key="1">
    <citation type="submission" date="2024-06" db="EMBL/GenBank/DDBJ databases">
        <title>Sorghum-associated microbial communities from plants grown in Nebraska, USA.</title>
        <authorList>
            <person name="Schachtman D."/>
        </authorList>
    </citation>
    <scope>NUCLEOTIDE SEQUENCE [LARGE SCALE GENOMIC DNA]</scope>
    <source>
        <strain evidence="3 4">2857</strain>
    </source>
</reference>
<dbReference type="EMBL" id="JBEPSJ010000002">
    <property type="protein sequence ID" value="MET4582632.1"/>
    <property type="molecule type" value="Genomic_DNA"/>
</dbReference>
<dbReference type="InterPro" id="IPR051325">
    <property type="entry name" value="Nudix_hydrolase_domain"/>
</dbReference>
<dbReference type="PANTHER" id="PTHR21340:SF0">
    <property type="entry name" value="BIS(5'-NUCLEOSYL)-TETRAPHOSPHATASE [ASYMMETRICAL]"/>
    <property type="match status" value="1"/>
</dbReference>
<protein>
    <submittedName>
        <fullName evidence="3">8-oxo-dGTP pyrophosphatase MutT (NUDIX family)/phosphohistidine phosphatase SixA</fullName>
        <ecNumber evidence="3">3.6.1.69</ecNumber>
    </submittedName>
</protein>
<dbReference type="InterPro" id="IPR015797">
    <property type="entry name" value="NUDIX_hydrolase-like_dom_sf"/>
</dbReference>
<dbReference type="InterPro" id="IPR013078">
    <property type="entry name" value="His_Pase_superF_clade-1"/>
</dbReference>
<dbReference type="Gene3D" id="3.40.50.1240">
    <property type="entry name" value="Phosphoglycerate mutase-like"/>
    <property type="match status" value="1"/>
</dbReference>
<dbReference type="CDD" id="cd03673">
    <property type="entry name" value="NUDIX_Ap6A_hydrolase"/>
    <property type="match status" value="1"/>
</dbReference>
<dbReference type="SUPFAM" id="SSF53254">
    <property type="entry name" value="Phosphoglycerate mutase-like"/>
    <property type="match status" value="1"/>
</dbReference>
<dbReference type="Pfam" id="PF00300">
    <property type="entry name" value="His_Phos_1"/>
    <property type="match status" value="1"/>
</dbReference>
<dbReference type="PROSITE" id="PS51462">
    <property type="entry name" value="NUDIX"/>
    <property type="match status" value="1"/>
</dbReference>
<evidence type="ECO:0000313" key="3">
    <source>
        <dbReference type="EMBL" id="MET4582632.1"/>
    </source>
</evidence>
<dbReference type="Pfam" id="PF00293">
    <property type="entry name" value="NUDIX"/>
    <property type="match status" value="1"/>
</dbReference>
<dbReference type="InterPro" id="IPR029033">
    <property type="entry name" value="His_PPase_superfam"/>
</dbReference>
<gene>
    <name evidence="3" type="ORF">ABIE21_002142</name>
</gene>
<accession>A0ABV2QNK2</accession>
<dbReference type="Gene3D" id="3.90.79.10">
    <property type="entry name" value="Nucleoside Triphosphate Pyrophosphohydrolase"/>
    <property type="match status" value="1"/>
</dbReference>
<organism evidence="3 4">
    <name type="scientific">Conyzicola nivalis</name>
    <dbReference type="NCBI Taxonomy" id="1477021"/>
    <lineage>
        <taxon>Bacteria</taxon>
        <taxon>Bacillati</taxon>
        <taxon>Actinomycetota</taxon>
        <taxon>Actinomycetes</taxon>
        <taxon>Micrococcales</taxon>
        <taxon>Microbacteriaceae</taxon>
        <taxon>Conyzicola</taxon>
    </lineage>
</organism>
<dbReference type="InterPro" id="IPR020084">
    <property type="entry name" value="NUDIX_hydrolase_CS"/>
</dbReference>
<keyword evidence="4" id="KW-1185">Reference proteome</keyword>
<evidence type="ECO:0000259" key="2">
    <source>
        <dbReference type="PROSITE" id="PS51462"/>
    </source>
</evidence>
<proteinExistence type="predicted"/>
<name>A0ABV2QNK2_9MICO</name>